<keyword evidence="1 2" id="KW-1015">Disulfide bond</keyword>
<evidence type="ECO:0000313" key="7">
    <source>
        <dbReference type="EMBL" id="OWF56878.1"/>
    </source>
</evidence>
<keyword evidence="7" id="KW-0675">Receptor</keyword>
<keyword evidence="4" id="KW-0472">Membrane</keyword>
<dbReference type="AlphaFoldDB" id="A0A210R7E1"/>
<dbReference type="PROSITE" id="PS01180">
    <property type="entry name" value="CUB"/>
    <property type="match status" value="1"/>
</dbReference>
<comment type="caution">
    <text evidence="2">Lacks conserved residue(s) required for the propagation of feature annotation.</text>
</comment>
<dbReference type="InterPro" id="IPR042333">
    <property type="entry name" value="LRAD2/Mig-13-like"/>
</dbReference>
<dbReference type="InterPro" id="IPR000859">
    <property type="entry name" value="CUB_dom"/>
</dbReference>
<dbReference type="Gene3D" id="4.10.400.10">
    <property type="entry name" value="Low-density Lipoprotein Receptor"/>
    <property type="match status" value="1"/>
</dbReference>
<feature type="chain" id="PRO_5013347016" evidence="5">
    <location>
        <begin position="28"/>
        <end position="398"/>
    </location>
</feature>
<accession>A0A210R7E1</accession>
<evidence type="ECO:0000256" key="2">
    <source>
        <dbReference type="PROSITE-ProRule" id="PRU00124"/>
    </source>
</evidence>
<reference evidence="7 8" key="1">
    <citation type="journal article" date="2017" name="Nat. Ecol. Evol.">
        <title>Scallop genome provides insights into evolution of bilaterian karyotype and development.</title>
        <authorList>
            <person name="Wang S."/>
            <person name="Zhang J."/>
            <person name="Jiao W."/>
            <person name="Li J."/>
            <person name="Xun X."/>
            <person name="Sun Y."/>
            <person name="Guo X."/>
            <person name="Huan P."/>
            <person name="Dong B."/>
            <person name="Zhang L."/>
            <person name="Hu X."/>
            <person name="Sun X."/>
            <person name="Wang J."/>
            <person name="Zhao C."/>
            <person name="Wang Y."/>
            <person name="Wang D."/>
            <person name="Huang X."/>
            <person name="Wang R."/>
            <person name="Lv J."/>
            <person name="Li Y."/>
            <person name="Zhang Z."/>
            <person name="Liu B."/>
            <person name="Lu W."/>
            <person name="Hui Y."/>
            <person name="Liang J."/>
            <person name="Zhou Z."/>
            <person name="Hou R."/>
            <person name="Li X."/>
            <person name="Liu Y."/>
            <person name="Li H."/>
            <person name="Ning X."/>
            <person name="Lin Y."/>
            <person name="Zhao L."/>
            <person name="Xing Q."/>
            <person name="Dou J."/>
            <person name="Li Y."/>
            <person name="Mao J."/>
            <person name="Guo H."/>
            <person name="Dou H."/>
            <person name="Li T."/>
            <person name="Mu C."/>
            <person name="Jiang W."/>
            <person name="Fu Q."/>
            <person name="Fu X."/>
            <person name="Miao Y."/>
            <person name="Liu J."/>
            <person name="Yu Q."/>
            <person name="Li R."/>
            <person name="Liao H."/>
            <person name="Li X."/>
            <person name="Kong Y."/>
            <person name="Jiang Z."/>
            <person name="Chourrout D."/>
            <person name="Li R."/>
            <person name="Bao Z."/>
        </authorList>
    </citation>
    <scope>NUCLEOTIDE SEQUENCE [LARGE SCALE GENOMIC DNA]</scope>
    <source>
        <strain evidence="7 8">PY_sf001</strain>
    </source>
</reference>
<dbReference type="InterPro" id="IPR002172">
    <property type="entry name" value="LDrepeatLR_classA_rpt"/>
</dbReference>
<dbReference type="InterPro" id="IPR036055">
    <property type="entry name" value="LDL_receptor-like_sf"/>
</dbReference>
<dbReference type="Gene3D" id="2.60.120.290">
    <property type="entry name" value="Spermadhesin, CUB domain"/>
    <property type="match status" value="1"/>
</dbReference>
<dbReference type="PROSITE" id="PS50068">
    <property type="entry name" value="LDLRA_2"/>
    <property type="match status" value="1"/>
</dbReference>
<name>A0A210R7E1_MIZYE</name>
<evidence type="ECO:0000256" key="3">
    <source>
        <dbReference type="SAM" id="MobiDB-lite"/>
    </source>
</evidence>
<keyword evidence="4" id="KW-1133">Transmembrane helix</keyword>
<feature type="region of interest" description="Disordered" evidence="3">
    <location>
        <begin position="346"/>
        <end position="398"/>
    </location>
</feature>
<dbReference type="PANTHER" id="PTHR24652">
    <property type="entry name" value="LOW-DENSITY LIPOPROTEIN RECEPTOR CLASS A DOMAIN-CONTAINING PROTEIN 2"/>
    <property type="match status" value="1"/>
</dbReference>
<feature type="signal peptide" evidence="5">
    <location>
        <begin position="1"/>
        <end position="27"/>
    </location>
</feature>
<sequence length="398" mass="43629">MAHGPDWVSQSWCFLWIFTLLLSESQTKKTQTFYMDGVECDDTKHIGGATVYSHNVEKAMYYGEDLSCSITFRPENSGWKLMLRIIELDIPDRLPSGVCNDALYIYDTDSIYAAAMEEAGGNMGLCGNVIPPTLYSSGSVMTVHFRSDVDSHKIVKGRGFKFIITAYSDDFKEHATCGSRFKCTNEWCVDEDLTCDSVDHCGDYSDESTEGTLKCGVKDESFINQFMALGVTASVTITVGSLLVVIVCIVSIVCCCRRILCKPAQDTSSTPSAVTTTPTSVVTNGAPPALHYNNLNNLQGKINNGRQVPFSGHMHQGYYPMQPVFQSPNHSAIYSAYREGFTNSANSAYSSHSQSQPPSYHRSCTPTSSRSGKSNRSNNSTSVTYSQGTDKVSLPVNL</sequence>
<proteinExistence type="predicted"/>
<feature type="transmembrane region" description="Helical" evidence="4">
    <location>
        <begin position="226"/>
        <end position="255"/>
    </location>
</feature>
<keyword evidence="7" id="KW-0449">Lipoprotein</keyword>
<keyword evidence="5" id="KW-0732">Signal</keyword>
<dbReference type="PANTHER" id="PTHR24652:SF69">
    <property type="entry name" value="CUB DOMAIN-CONTAINING PROTEIN"/>
    <property type="match status" value="1"/>
</dbReference>
<feature type="disulfide bond" evidence="2">
    <location>
        <begin position="183"/>
        <end position="201"/>
    </location>
</feature>
<dbReference type="CDD" id="cd00041">
    <property type="entry name" value="CUB"/>
    <property type="match status" value="1"/>
</dbReference>
<evidence type="ECO:0000256" key="1">
    <source>
        <dbReference type="ARBA" id="ARBA00023157"/>
    </source>
</evidence>
<comment type="caution">
    <text evidence="7">The sequence shown here is derived from an EMBL/GenBank/DDBJ whole genome shotgun (WGS) entry which is preliminary data.</text>
</comment>
<evidence type="ECO:0000256" key="4">
    <source>
        <dbReference type="SAM" id="Phobius"/>
    </source>
</evidence>
<evidence type="ECO:0000313" key="8">
    <source>
        <dbReference type="Proteomes" id="UP000242188"/>
    </source>
</evidence>
<dbReference type="InterPro" id="IPR035914">
    <property type="entry name" value="Sperma_CUB_dom_sf"/>
</dbReference>
<feature type="domain" description="CUB" evidence="6">
    <location>
        <begin position="40"/>
        <end position="167"/>
    </location>
</feature>
<feature type="compositionally biased region" description="Low complexity" evidence="3">
    <location>
        <begin position="346"/>
        <end position="382"/>
    </location>
</feature>
<organism evidence="7 8">
    <name type="scientific">Mizuhopecten yessoensis</name>
    <name type="common">Japanese scallop</name>
    <name type="synonym">Patinopecten yessoensis</name>
    <dbReference type="NCBI Taxonomy" id="6573"/>
    <lineage>
        <taxon>Eukaryota</taxon>
        <taxon>Metazoa</taxon>
        <taxon>Spiralia</taxon>
        <taxon>Lophotrochozoa</taxon>
        <taxon>Mollusca</taxon>
        <taxon>Bivalvia</taxon>
        <taxon>Autobranchia</taxon>
        <taxon>Pteriomorphia</taxon>
        <taxon>Pectinida</taxon>
        <taxon>Pectinoidea</taxon>
        <taxon>Pectinidae</taxon>
        <taxon>Mizuhopecten</taxon>
    </lineage>
</organism>
<evidence type="ECO:0000259" key="6">
    <source>
        <dbReference type="PROSITE" id="PS01180"/>
    </source>
</evidence>
<dbReference type="STRING" id="6573.A0A210R7E1"/>
<evidence type="ECO:0000256" key="5">
    <source>
        <dbReference type="SAM" id="SignalP"/>
    </source>
</evidence>
<dbReference type="EMBL" id="NEDP02000007">
    <property type="protein sequence ID" value="OWF56878.1"/>
    <property type="molecule type" value="Genomic_DNA"/>
</dbReference>
<dbReference type="Proteomes" id="UP000242188">
    <property type="component" value="Unassembled WGS sequence"/>
</dbReference>
<dbReference type="OrthoDB" id="6514358at2759"/>
<keyword evidence="8" id="KW-1185">Reference proteome</keyword>
<dbReference type="SUPFAM" id="SSF49854">
    <property type="entry name" value="Spermadhesin, CUB domain"/>
    <property type="match status" value="1"/>
</dbReference>
<protein>
    <submittedName>
        <fullName evidence="7">Low-density lipoprotein receptor-related protein 12</fullName>
    </submittedName>
</protein>
<keyword evidence="4" id="KW-0812">Transmembrane</keyword>
<dbReference type="CDD" id="cd00112">
    <property type="entry name" value="LDLa"/>
    <property type="match status" value="1"/>
</dbReference>
<gene>
    <name evidence="7" type="ORF">KP79_PYT13537</name>
</gene>
<dbReference type="SMART" id="SM00192">
    <property type="entry name" value="LDLa"/>
    <property type="match status" value="1"/>
</dbReference>
<dbReference type="SUPFAM" id="SSF57424">
    <property type="entry name" value="LDL receptor-like module"/>
    <property type="match status" value="1"/>
</dbReference>